<keyword evidence="7 10" id="KW-0445">Lipid transport</keyword>
<keyword evidence="9 10" id="KW-0472">Membrane</keyword>
<dbReference type="GO" id="GO:0005789">
    <property type="term" value="C:endoplasmic reticulum membrane"/>
    <property type="evidence" value="ECO:0007669"/>
    <property type="project" value="UniProtKB-SubCell"/>
</dbReference>
<evidence type="ECO:0000256" key="8">
    <source>
        <dbReference type="ARBA" id="ARBA00023098"/>
    </source>
</evidence>
<comment type="function">
    <text evidence="10">Regulates also the sphingolipid metabolism.</text>
</comment>
<feature type="region of interest" description="Disordered" evidence="11">
    <location>
        <begin position="136"/>
        <end position="159"/>
    </location>
</feature>
<feature type="transmembrane region" description="Helical" evidence="10">
    <location>
        <begin position="203"/>
        <end position="221"/>
    </location>
</feature>
<dbReference type="PANTHER" id="PTHR14467:SF0">
    <property type="entry name" value="PROTEIN ARV1"/>
    <property type="match status" value="1"/>
</dbReference>
<comment type="function">
    <text evidence="10">Mediator of sterol homeostasis involved in sterol uptake, trafficking and distribution into membranes.</text>
</comment>
<evidence type="ECO:0000256" key="9">
    <source>
        <dbReference type="ARBA" id="ARBA00023136"/>
    </source>
</evidence>
<evidence type="ECO:0000313" key="12">
    <source>
        <dbReference type="EMBL" id="CEM30228.1"/>
    </source>
</evidence>
<evidence type="ECO:0000256" key="3">
    <source>
        <dbReference type="ARBA" id="ARBA00022448"/>
    </source>
</evidence>
<dbReference type="EMBL" id="CDMZ01001286">
    <property type="protein sequence ID" value="CEM30228.1"/>
    <property type="molecule type" value="Genomic_DNA"/>
</dbReference>
<keyword evidence="3 10" id="KW-0813">Transport</keyword>
<evidence type="ECO:0000256" key="4">
    <source>
        <dbReference type="ARBA" id="ARBA00022692"/>
    </source>
</evidence>
<organism evidence="12">
    <name type="scientific">Chromera velia CCMP2878</name>
    <dbReference type="NCBI Taxonomy" id="1169474"/>
    <lineage>
        <taxon>Eukaryota</taxon>
        <taxon>Sar</taxon>
        <taxon>Alveolata</taxon>
        <taxon>Colpodellida</taxon>
        <taxon>Chromeraceae</taxon>
        <taxon>Chromera</taxon>
    </lineage>
</organism>
<accession>A0A0G4GJX6</accession>
<keyword evidence="8 10" id="KW-0443">Lipid metabolism</keyword>
<dbReference type="GO" id="GO:0032366">
    <property type="term" value="P:intracellular sterol transport"/>
    <property type="evidence" value="ECO:0007669"/>
    <property type="project" value="UniProtKB-UniRule"/>
</dbReference>
<feature type="compositionally biased region" description="Gly residues" evidence="11">
    <location>
        <begin position="307"/>
        <end position="320"/>
    </location>
</feature>
<evidence type="ECO:0000256" key="5">
    <source>
        <dbReference type="ARBA" id="ARBA00022824"/>
    </source>
</evidence>
<dbReference type="GO" id="GO:0097036">
    <property type="term" value="P:regulation of plasma membrane sterol distribution"/>
    <property type="evidence" value="ECO:0007669"/>
    <property type="project" value="UniProtKB-UniRule"/>
</dbReference>
<dbReference type="GO" id="GO:0016125">
    <property type="term" value="P:sterol metabolic process"/>
    <property type="evidence" value="ECO:0007669"/>
    <property type="project" value="UniProtKB-UniRule"/>
</dbReference>
<dbReference type="PANTHER" id="PTHR14467">
    <property type="entry name" value="ARV1"/>
    <property type="match status" value="1"/>
</dbReference>
<dbReference type="InterPro" id="IPR007290">
    <property type="entry name" value="Arv1"/>
</dbReference>
<name>A0A0G4GJX6_9ALVE</name>
<dbReference type="Pfam" id="PF04161">
    <property type="entry name" value="Arv1"/>
    <property type="match status" value="1"/>
</dbReference>
<feature type="compositionally biased region" description="Gly residues" evidence="11">
    <location>
        <begin position="139"/>
        <end position="154"/>
    </location>
</feature>
<feature type="region of interest" description="Disordered" evidence="11">
    <location>
        <begin position="230"/>
        <end position="333"/>
    </location>
</feature>
<gene>
    <name evidence="12" type="ORF">Cvel_22233</name>
</gene>
<evidence type="ECO:0000256" key="7">
    <source>
        <dbReference type="ARBA" id="ARBA00023055"/>
    </source>
</evidence>
<evidence type="ECO:0000256" key="6">
    <source>
        <dbReference type="ARBA" id="ARBA00022989"/>
    </source>
</evidence>
<keyword evidence="10" id="KW-0746">Sphingolipid metabolism</keyword>
<dbReference type="GO" id="GO:0006665">
    <property type="term" value="P:sphingolipid metabolic process"/>
    <property type="evidence" value="ECO:0007669"/>
    <property type="project" value="UniProtKB-UniRule"/>
</dbReference>
<keyword evidence="5 10" id="KW-0256">Endoplasmic reticulum</keyword>
<dbReference type="AlphaFoldDB" id="A0A0G4GJX6"/>
<evidence type="ECO:0000256" key="2">
    <source>
        <dbReference type="ARBA" id="ARBA00009187"/>
    </source>
</evidence>
<sequence>MVVCVECGAPVKHLYKEFSKGSIRLTRCEQCGEFADKYVEYDNLMIFIDLILHREGVYRHLLFNRLPFRESGMRKEIAAVAFCIISLDAYTKWFLLRNHLGGDTVKSEWSSTPVCYKTDDYDHCLLSGSTPGDVESSIGHGGTGEGGMKGGVGGDGDDSHGVDPTATVRRLFSGAYHFFAFANRSIPPNDRHVLLFASSALEFLFYLFCLCALTASIRWLWRRTQLSTSATAGRAGEEGGQKSPPPPAAAAPPPPLVLPLREGDNSSPSSASFPRLTPHFDTTENQEGGGRGNLDGDPGEGTEGKGHSSGGGTSSAGGGLRLPVGTGNEGRGGVSLNQARGVFSLSGGTRAPSSLLDILIQAEGLGGGDDPYLCLVAGLVISMYGKLGTLLMMIWDVRMGLRPTIQLFVAIANMMAIKAFLQPDVEGLAEKLRLCGSRSRARGEEVGEEKGGSCMGSKTVPSVLVPVAIVGISLLLRFALQTLLHFMWGRTLVVVPVW</sequence>
<dbReference type="VEuPathDB" id="CryptoDB:Cvel_22233"/>
<feature type="transmembrane region" description="Helical" evidence="10">
    <location>
        <begin position="463"/>
        <end position="488"/>
    </location>
</feature>
<proteinExistence type="inferred from homology"/>
<dbReference type="GO" id="GO:0032541">
    <property type="term" value="C:cortical endoplasmic reticulum"/>
    <property type="evidence" value="ECO:0007669"/>
    <property type="project" value="TreeGrafter"/>
</dbReference>
<evidence type="ECO:0000256" key="10">
    <source>
        <dbReference type="RuleBase" id="RU368065"/>
    </source>
</evidence>
<evidence type="ECO:0000256" key="11">
    <source>
        <dbReference type="SAM" id="MobiDB-lite"/>
    </source>
</evidence>
<reference evidence="12" key="1">
    <citation type="submission" date="2014-11" db="EMBL/GenBank/DDBJ databases">
        <authorList>
            <person name="Otto D Thomas"/>
            <person name="Naeem Raeece"/>
        </authorList>
    </citation>
    <scope>NUCLEOTIDE SEQUENCE</scope>
</reference>
<feature type="transmembrane region" description="Helical" evidence="10">
    <location>
        <begin position="372"/>
        <end position="395"/>
    </location>
</feature>
<protein>
    <recommendedName>
        <fullName evidence="10">Protein ARV</fullName>
    </recommendedName>
</protein>
<feature type="compositionally biased region" description="Pro residues" evidence="11">
    <location>
        <begin position="243"/>
        <end position="257"/>
    </location>
</feature>
<comment type="similarity">
    <text evidence="2 10">Belongs to the ARV1 family.</text>
</comment>
<keyword evidence="6 10" id="KW-1133">Transmembrane helix</keyword>
<evidence type="ECO:0000256" key="1">
    <source>
        <dbReference type="ARBA" id="ARBA00004477"/>
    </source>
</evidence>
<dbReference type="GO" id="GO:0005794">
    <property type="term" value="C:Golgi apparatus"/>
    <property type="evidence" value="ECO:0007669"/>
    <property type="project" value="TreeGrafter"/>
</dbReference>
<comment type="subcellular location">
    <subcellularLocation>
        <location evidence="1 10">Endoplasmic reticulum membrane</location>
        <topology evidence="1 10">Multi-pass membrane protein</topology>
    </subcellularLocation>
</comment>
<keyword evidence="4 10" id="KW-0812">Transmembrane</keyword>